<evidence type="ECO:0008006" key="3">
    <source>
        <dbReference type="Google" id="ProtNLM"/>
    </source>
</evidence>
<dbReference type="RefSeq" id="WP_075976370.1">
    <property type="nucleotide sequence ID" value="NZ_MKQR01000018.1"/>
</dbReference>
<organism evidence="1 2">
    <name type="scientific">Actinokineospora bangkokensis</name>
    <dbReference type="NCBI Taxonomy" id="1193682"/>
    <lineage>
        <taxon>Bacteria</taxon>
        <taxon>Bacillati</taxon>
        <taxon>Actinomycetota</taxon>
        <taxon>Actinomycetes</taxon>
        <taxon>Pseudonocardiales</taxon>
        <taxon>Pseudonocardiaceae</taxon>
        <taxon>Actinokineospora</taxon>
    </lineage>
</organism>
<comment type="caution">
    <text evidence="1">The sequence shown here is derived from an EMBL/GenBank/DDBJ whole genome shotgun (WGS) entry which is preliminary data.</text>
</comment>
<reference evidence="1 2" key="1">
    <citation type="submission" date="2016-10" db="EMBL/GenBank/DDBJ databases">
        <title>The Draft Genome Sequence of Actinokineospora bangkokensis 44EHWT reveals the biosynthetic pathway of antifungal compounds Thailandins with unusual extender unit butylmalonyl-CoA.</title>
        <authorList>
            <person name="Greule A."/>
            <person name="Intra B."/>
            <person name="Flemming S."/>
            <person name="Rommel M.G."/>
            <person name="Panbangred W."/>
            <person name="Bechthold A."/>
        </authorList>
    </citation>
    <scope>NUCLEOTIDE SEQUENCE [LARGE SCALE GENOMIC DNA]</scope>
    <source>
        <strain evidence="1 2">44EHW</strain>
    </source>
</reference>
<dbReference type="Proteomes" id="UP000186040">
    <property type="component" value="Unassembled WGS sequence"/>
</dbReference>
<sequence length="138" mass="15632">MPLRHEVRPLSGTRLPFLLRRKLRAKQRAGATGILYFAKFRVPPRNTLSRYYRVVTVFDGRSTLCGSDPMTPASRWRDLPPGTHDLRFVVQSFKDEASFHRSVQLAPGQVLVALCVPAHSFRPFAATTPPEVWYLGVV</sequence>
<evidence type="ECO:0000313" key="1">
    <source>
        <dbReference type="EMBL" id="OLR91961.1"/>
    </source>
</evidence>
<dbReference type="EMBL" id="MKQR01000018">
    <property type="protein sequence ID" value="OLR91961.1"/>
    <property type="molecule type" value="Genomic_DNA"/>
</dbReference>
<proteinExistence type="predicted"/>
<dbReference type="AlphaFoldDB" id="A0A1Q9LIT2"/>
<accession>A0A1Q9LIT2</accession>
<gene>
    <name evidence="1" type="ORF">BJP25_24390</name>
</gene>
<keyword evidence="2" id="KW-1185">Reference proteome</keyword>
<evidence type="ECO:0000313" key="2">
    <source>
        <dbReference type="Proteomes" id="UP000186040"/>
    </source>
</evidence>
<protein>
    <recommendedName>
        <fullName evidence="3">DUF2846 domain-containing protein</fullName>
    </recommendedName>
</protein>
<dbReference type="OrthoDB" id="3629082at2"/>
<name>A0A1Q9LIT2_9PSEU</name>